<gene>
    <name evidence="1" type="ORF">EMQ25_15100</name>
</gene>
<accession>A0A433X5V7</accession>
<dbReference type="AlphaFoldDB" id="A0A433X5V7"/>
<evidence type="ECO:0000313" key="2">
    <source>
        <dbReference type="Proteomes" id="UP000281547"/>
    </source>
</evidence>
<protein>
    <submittedName>
        <fullName evidence="1">Uncharacterized protein</fullName>
    </submittedName>
</protein>
<evidence type="ECO:0000313" key="1">
    <source>
        <dbReference type="EMBL" id="RUT29439.1"/>
    </source>
</evidence>
<comment type="caution">
    <text evidence="1">The sequence shown here is derived from an EMBL/GenBank/DDBJ whole genome shotgun (WGS) entry which is preliminary data.</text>
</comment>
<dbReference type="Proteomes" id="UP000281547">
    <property type="component" value="Unassembled WGS sequence"/>
</dbReference>
<sequence>MAKKRYRRIRPRSNASAAVARRVREAQSASFISQVLAPGDPSRMKRALAAYREREDSVVRRVPIGYRTSLTV</sequence>
<dbReference type="EMBL" id="RZNJ01000005">
    <property type="protein sequence ID" value="RUT29439.1"/>
    <property type="molecule type" value="Genomic_DNA"/>
</dbReference>
<name>A0A433X5V7_9HYPH</name>
<organism evidence="1 2">
    <name type="scientific">Arsenicitalea aurantiaca</name>
    <dbReference type="NCBI Taxonomy" id="1783274"/>
    <lineage>
        <taxon>Bacteria</taxon>
        <taxon>Pseudomonadati</taxon>
        <taxon>Pseudomonadota</taxon>
        <taxon>Alphaproteobacteria</taxon>
        <taxon>Hyphomicrobiales</taxon>
        <taxon>Devosiaceae</taxon>
        <taxon>Arsenicitalea</taxon>
    </lineage>
</organism>
<keyword evidence="2" id="KW-1185">Reference proteome</keyword>
<reference evidence="1 2" key="1">
    <citation type="journal article" date="2016" name="Int. J. Syst. Evol. Microbiol.">
        <title>Arsenicitalea aurantiaca gen. nov., sp. nov., a new member of the family Hyphomicrobiaceae, isolated from high-arsenic sediment.</title>
        <authorList>
            <person name="Mu Y."/>
            <person name="Zhou L."/>
            <person name="Zeng X.C."/>
            <person name="Liu L."/>
            <person name="Pan Y."/>
            <person name="Chen X."/>
            <person name="Wang J."/>
            <person name="Li S."/>
            <person name="Li W.J."/>
            <person name="Wang Y."/>
        </authorList>
    </citation>
    <scope>NUCLEOTIDE SEQUENCE [LARGE SCALE GENOMIC DNA]</scope>
    <source>
        <strain evidence="1 2">42-50</strain>
    </source>
</reference>
<dbReference type="RefSeq" id="WP_127189428.1">
    <property type="nucleotide sequence ID" value="NZ_RZNJ01000005.1"/>
</dbReference>
<proteinExistence type="predicted"/>